<sequence length="786" mass="89991">MTEQNVEKIKEEITALYKFAKGAAHLWEVHENNLAKHEKELNEQVARTKKDHDQTRQELEAQLDSDLDRMRQDANEIALKEDLVKALTLLEKIRESYETAHEQQIRSVQNYPSVVTEEVSHYDLTVCSYLSVSRVVPNDLMYALHDEEIIELEDESEDAEGKTSTTEFTEIHFEARVSETPSYKKEMISTSKGTEFYILQREADRRSINKLLGEKKEEEDKGERSETTDDQTFLTEVREEEAGSECESERFTELVEAIDIPGTVFSQIRDTIRMNFLEHLEDWCQQALVRANTVVVTKSEELNGELDLRLHLHQPRPRRIELDIHNVRAAELVLHAERITRHCSGIDRSLNELRSKFRAMSLEHTKMAHTFEEYIESFEEIFVKATKSARLVKLQNQVEIELDKFMSSIRASLRQFRQHMDETLLKLRGSNAKFIRSFRLFSDGGNFCPEEIEIYRKKLDKMSLMIDSAEGSIMAELESVESKFLDSATKTASNFEDRFKSHMSDLIFMECIAHGLTNVQVKIKAEVARSNAQAQNIADMLKELQEKLSTYANPSLDNEPFAASLVNNSLMDVCKAVFKRNRYLHCKSASKTIPDESPISVKDQHHSHEDKSNRSSIASSAGIIKSIFRAQAKAKEVEISTEPGLDTLASDWEKSKPQVQESNKANAHRKASQLSGSEAAKEAAIRKTSSGKSGRFDKKFFSGEMESLRDEDNGSKFFLQIIWSTVKESLEGLVTTAEVYYNQKGLRPITRPQAIPETCDQCADILFVKLQSYYSQAEVYHNQCLK</sequence>
<dbReference type="InterPro" id="IPR027914">
    <property type="entry name" value="DUF4456"/>
</dbReference>
<feature type="region of interest" description="Disordered" evidence="2">
    <location>
        <begin position="648"/>
        <end position="692"/>
    </location>
</feature>
<dbReference type="Pfam" id="PF14644">
    <property type="entry name" value="DUF4456"/>
    <property type="match status" value="1"/>
</dbReference>
<dbReference type="PANTHER" id="PTHR21444:SF14">
    <property type="entry name" value="COILED-COIL DOMAIN-CONTAINING PROTEIN 180"/>
    <property type="match status" value="1"/>
</dbReference>
<protein>
    <submittedName>
        <fullName evidence="5">Uncharacterized protein</fullName>
    </submittedName>
</protein>
<dbReference type="PANTHER" id="PTHR21444">
    <property type="entry name" value="COILED-COIL DOMAIN-CONTAINING PROTEIN 180"/>
    <property type="match status" value="1"/>
</dbReference>
<feature type="compositionally biased region" description="Basic and acidic residues" evidence="2">
    <location>
        <begin position="602"/>
        <end position="613"/>
    </location>
</feature>
<proteinExistence type="predicted"/>
<feature type="domain" description="DUF4455" evidence="3">
    <location>
        <begin position="3"/>
        <end position="138"/>
    </location>
</feature>
<feature type="non-terminal residue" evidence="5">
    <location>
        <position position="786"/>
    </location>
</feature>
<accession>A0A8S3YVK4</accession>
<feature type="domain" description="DUF4456" evidence="4">
    <location>
        <begin position="734"/>
        <end position="786"/>
    </location>
</feature>
<organism evidence="5 6">
    <name type="scientific">Candidula unifasciata</name>
    <dbReference type="NCBI Taxonomy" id="100452"/>
    <lineage>
        <taxon>Eukaryota</taxon>
        <taxon>Metazoa</taxon>
        <taxon>Spiralia</taxon>
        <taxon>Lophotrochozoa</taxon>
        <taxon>Mollusca</taxon>
        <taxon>Gastropoda</taxon>
        <taxon>Heterobranchia</taxon>
        <taxon>Euthyneura</taxon>
        <taxon>Panpulmonata</taxon>
        <taxon>Eupulmonata</taxon>
        <taxon>Stylommatophora</taxon>
        <taxon>Helicina</taxon>
        <taxon>Helicoidea</taxon>
        <taxon>Geomitridae</taxon>
        <taxon>Candidula</taxon>
    </lineage>
</organism>
<evidence type="ECO:0000256" key="1">
    <source>
        <dbReference type="SAM" id="Coils"/>
    </source>
</evidence>
<feature type="region of interest" description="Disordered" evidence="2">
    <location>
        <begin position="211"/>
        <end position="230"/>
    </location>
</feature>
<dbReference type="Proteomes" id="UP000678393">
    <property type="component" value="Unassembled WGS sequence"/>
</dbReference>
<keyword evidence="1" id="KW-0175">Coiled coil</keyword>
<feature type="coiled-coil region" evidence="1">
    <location>
        <begin position="38"/>
        <end position="76"/>
    </location>
</feature>
<dbReference type="OrthoDB" id="431588at2759"/>
<keyword evidence="6" id="KW-1185">Reference proteome</keyword>
<dbReference type="Pfam" id="PF14643">
    <property type="entry name" value="DUF4455"/>
    <property type="match status" value="1"/>
</dbReference>
<evidence type="ECO:0000313" key="6">
    <source>
        <dbReference type="Proteomes" id="UP000678393"/>
    </source>
</evidence>
<reference evidence="5" key="1">
    <citation type="submission" date="2021-04" db="EMBL/GenBank/DDBJ databases">
        <authorList>
            <consortium name="Molecular Ecology Group"/>
        </authorList>
    </citation>
    <scope>NUCLEOTIDE SEQUENCE</scope>
</reference>
<evidence type="ECO:0000259" key="3">
    <source>
        <dbReference type="Pfam" id="PF14643"/>
    </source>
</evidence>
<dbReference type="EMBL" id="CAJHNH020000746">
    <property type="protein sequence ID" value="CAG5119622.1"/>
    <property type="molecule type" value="Genomic_DNA"/>
</dbReference>
<evidence type="ECO:0000256" key="2">
    <source>
        <dbReference type="SAM" id="MobiDB-lite"/>
    </source>
</evidence>
<name>A0A8S3YVK4_9EUPU</name>
<feature type="compositionally biased region" description="Basic and acidic residues" evidence="2">
    <location>
        <begin position="211"/>
        <end position="227"/>
    </location>
</feature>
<comment type="caution">
    <text evidence="5">The sequence shown here is derived from an EMBL/GenBank/DDBJ whole genome shotgun (WGS) entry which is preliminary data.</text>
</comment>
<dbReference type="AlphaFoldDB" id="A0A8S3YVK4"/>
<dbReference type="InterPro" id="IPR028089">
    <property type="entry name" value="DUF4455"/>
</dbReference>
<gene>
    <name evidence="5" type="ORF">CUNI_LOCUS5180</name>
</gene>
<feature type="region of interest" description="Disordered" evidence="2">
    <location>
        <begin position="594"/>
        <end position="616"/>
    </location>
</feature>
<evidence type="ECO:0000313" key="5">
    <source>
        <dbReference type="EMBL" id="CAG5119622.1"/>
    </source>
</evidence>
<evidence type="ECO:0000259" key="4">
    <source>
        <dbReference type="Pfam" id="PF14644"/>
    </source>
</evidence>